<keyword evidence="3" id="KW-0032">Aminotransferase</keyword>
<evidence type="ECO:0000256" key="2">
    <source>
        <dbReference type="ARBA" id="ARBA00007441"/>
    </source>
</evidence>
<protein>
    <submittedName>
        <fullName evidence="8">Pyridoxal phosphate-dependent transferase</fullName>
    </submittedName>
</protein>
<feature type="region of interest" description="Disordered" evidence="6">
    <location>
        <begin position="420"/>
        <end position="467"/>
    </location>
</feature>
<dbReference type="InterPro" id="IPR050859">
    <property type="entry name" value="Class-I_PLP-dep_aminotransf"/>
</dbReference>
<dbReference type="Pfam" id="PF00155">
    <property type="entry name" value="Aminotran_1_2"/>
    <property type="match status" value="1"/>
</dbReference>
<keyword evidence="9" id="KW-1185">Reference proteome</keyword>
<evidence type="ECO:0000256" key="4">
    <source>
        <dbReference type="ARBA" id="ARBA00022679"/>
    </source>
</evidence>
<sequence length="688" mass="75578">MSRIIPIIPGSTSLTMSETSVAYRNGPPRGADGKPLPLDFTHHLSEVTKRRQASQMKKYYRFFQIPGIKNLAGGLPNTKFFPFETLEAQTAKPERWQPTPNHPGTNKDKKNPAAESAHITVPTISGEANPVKKVDVATALQYGQANGYPPLLDWVRKFTRDHLHPDAPYSGGPDVILTCGSTDGFAKTLEMFVNPWIDGLNDPRERPGLLCETFVYGNILSQAEPKGVQIVPIKADENGMLATGEGGLEDVLANWDVSKGKRPHLMYTVTLGHNPTGFVIPVSRRKEIYAICSRYDVIIVEDEPYWYLQFPSATAANMAKAKASGLKPSQPQQEGEISKRTVSTGYPFLDSLTPSYISIDVDGRVIRLDTFSKTIAPGCRLGWITAQPELIDRFNRIAETSTQQPSGFVQSLVAELVMGPQPEAPSSSSFSTTATTATTSSSSGWSLFRSSSSSQPQPAKQTTPSSEGWQMTGWVRWLEGLRGMYERRMNRMCTILDSGSSLISSSTRLRATASGSSSIGTPGDWEVITTTPLYTYSWPEGGMFIWLRMHFDTHPLWQHPLFFPSNGNGEGGEKTKVIDGPTISLALMLFLTLKPHLVLVSAGSMFSATSQIREEVGWQYFRLCFAAVSEEDVDSGAQRFVNGVRAFWKITDARVIEKLVGPSVDTEEVVARMMGQEGVNNLGGWLGC</sequence>
<keyword evidence="5" id="KW-0663">Pyridoxal phosphate</keyword>
<evidence type="ECO:0000313" key="8">
    <source>
        <dbReference type="EMBL" id="KAL0465639.1"/>
    </source>
</evidence>
<dbReference type="EMBL" id="JAVLET010000016">
    <property type="protein sequence ID" value="KAL0465639.1"/>
    <property type="molecule type" value="Genomic_DNA"/>
</dbReference>
<evidence type="ECO:0000313" key="9">
    <source>
        <dbReference type="Proteomes" id="UP001451303"/>
    </source>
</evidence>
<evidence type="ECO:0000256" key="6">
    <source>
        <dbReference type="SAM" id="MobiDB-lite"/>
    </source>
</evidence>
<dbReference type="Proteomes" id="UP001451303">
    <property type="component" value="Unassembled WGS sequence"/>
</dbReference>
<evidence type="ECO:0000259" key="7">
    <source>
        <dbReference type="Pfam" id="PF00155"/>
    </source>
</evidence>
<dbReference type="PANTHER" id="PTHR42790">
    <property type="entry name" value="AMINOTRANSFERASE"/>
    <property type="match status" value="1"/>
</dbReference>
<dbReference type="SUPFAM" id="SSF53383">
    <property type="entry name" value="PLP-dependent transferases"/>
    <property type="match status" value="1"/>
</dbReference>
<feature type="domain" description="Aminotransferase class I/classII large" evidence="7">
    <location>
        <begin position="213"/>
        <end position="422"/>
    </location>
</feature>
<gene>
    <name evidence="8" type="ORF">QR685DRAFT_538279</name>
</gene>
<dbReference type="Gene3D" id="3.40.640.10">
    <property type="entry name" value="Type I PLP-dependent aspartate aminotransferase-like (Major domain)"/>
    <property type="match status" value="1"/>
</dbReference>
<comment type="similarity">
    <text evidence="2">Belongs to the class-I pyridoxal-phosphate-dependent aminotransferase family.</text>
</comment>
<dbReference type="InterPro" id="IPR004839">
    <property type="entry name" value="Aminotransferase_I/II_large"/>
</dbReference>
<name>A0ABR3CYX9_NEUIN</name>
<proteinExistence type="inferred from homology"/>
<keyword evidence="4 8" id="KW-0808">Transferase</keyword>
<dbReference type="CDD" id="cd00609">
    <property type="entry name" value="AAT_like"/>
    <property type="match status" value="1"/>
</dbReference>
<dbReference type="InterPro" id="IPR015424">
    <property type="entry name" value="PyrdxlP-dep_Trfase"/>
</dbReference>
<comment type="cofactor">
    <cofactor evidence="1">
        <name>pyridoxal 5'-phosphate</name>
        <dbReference type="ChEBI" id="CHEBI:597326"/>
    </cofactor>
</comment>
<reference evidence="8 9" key="1">
    <citation type="submission" date="2023-09" db="EMBL/GenBank/DDBJ databases">
        <title>Multi-omics analysis of a traditional fermented food reveals byproduct-associated fungal strains for waste-to-food upcycling.</title>
        <authorList>
            <consortium name="Lawrence Berkeley National Laboratory"/>
            <person name="Rekdal V.M."/>
            <person name="Villalobos-Escobedo J.M."/>
            <person name="Rodriguez-Valeron N."/>
            <person name="Garcia M.O."/>
            <person name="Vasquez D.P."/>
            <person name="Damayanti I."/>
            <person name="Sorensen P.M."/>
            <person name="Baidoo E.E."/>
            <person name="De Carvalho A.C."/>
            <person name="Riley R."/>
            <person name="Lipzen A."/>
            <person name="He G."/>
            <person name="Yan M."/>
            <person name="Haridas S."/>
            <person name="Daum C."/>
            <person name="Yoshinaga Y."/>
            <person name="Ng V."/>
            <person name="Grigoriev I.V."/>
            <person name="Munk R."/>
            <person name="Nuraida L."/>
            <person name="Wijaya C.H."/>
            <person name="Morales P.-C."/>
            <person name="Keasling J.D."/>
        </authorList>
    </citation>
    <scope>NUCLEOTIDE SEQUENCE [LARGE SCALE GENOMIC DNA]</scope>
    <source>
        <strain evidence="8 9">FGSC 2613</strain>
    </source>
</reference>
<feature type="compositionally biased region" description="Low complexity" evidence="6">
    <location>
        <begin position="420"/>
        <end position="466"/>
    </location>
</feature>
<accession>A0ABR3CYX9</accession>
<dbReference type="PANTHER" id="PTHR42790:SF1">
    <property type="entry name" value="AROMATIC AMINO ACID AMINOTRANSFERASE, HYPOTHETICAL (EUROFUNG)"/>
    <property type="match status" value="1"/>
</dbReference>
<dbReference type="InterPro" id="IPR015421">
    <property type="entry name" value="PyrdxlP-dep_Trfase_major"/>
</dbReference>
<comment type="caution">
    <text evidence="8">The sequence shown here is derived from an EMBL/GenBank/DDBJ whole genome shotgun (WGS) entry which is preliminary data.</text>
</comment>
<dbReference type="GO" id="GO:0016740">
    <property type="term" value="F:transferase activity"/>
    <property type="evidence" value="ECO:0007669"/>
    <property type="project" value="UniProtKB-KW"/>
</dbReference>
<feature type="region of interest" description="Disordered" evidence="6">
    <location>
        <begin position="90"/>
        <end position="113"/>
    </location>
</feature>
<evidence type="ECO:0000256" key="3">
    <source>
        <dbReference type="ARBA" id="ARBA00022576"/>
    </source>
</evidence>
<evidence type="ECO:0000256" key="1">
    <source>
        <dbReference type="ARBA" id="ARBA00001933"/>
    </source>
</evidence>
<organism evidence="8 9">
    <name type="scientific">Neurospora intermedia</name>
    <dbReference type="NCBI Taxonomy" id="5142"/>
    <lineage>
        <taxon>Eukaryota</taxon>
        <taxon>Fungi</taxon>
        <taxon>Dikarya</taxon>
        <taxon>Ascomycota</taxon>
        <taxon>Pezizomycotina</taxon>
        <taxon>Sordariomycetes</taxon>
        <taxon>Sordariomycetidae</taxon>
        <taxon>Sordariales</taxon>
        <taxon>Sordariaceae</taxon>
        <taxon>Neurospora</taxon>
    </lineage>
</organism>
<evidence type="ECO:0000256" key="5">
    <source>
        <dbReference type="ARBA" id="ARBA00022898"/>
    </source>
</evidence>